<evidence type="ECO:0000313" key="3">
    <source>
        <dbReference type="Proteomes" id="UP000281261"/>
    </source>
</evidence>
<dbReference type="AlphaFoldDB" id="A0A420ZAQ4"/>
<dbReference type="EMBL" id="QMNG01000132">
    <property type="protein sequence ID" value="RLC35660.1"/>
    <property type="molecule type" value="Genomic_DNA"/>
</dbReference>
<keyword evidence="1" id="KW-0472">Membrane</keyword>
<evidence type="ECO:0000313" key="2">
    <source>
        <dbReference type="EMBL" id="RLC35660.1"/>
    </source>
</evidence>
<dbReference type="Proteomes" id="UP000281261">
    <property type="component" value="Unassembled WGS sequence"/>
</dbReference>
<protein>
    <submittedName>
        <fullName evidence="2">Uncharacterized protein</fullName>
    </submittedName>
</protein>
<gene>
    <name evidence="2" type="ORF">DRH29_05970</name>
</gene>
<sequence length="112" mass="12793">MLTVPSKYSFFLYAFHGHRRYGIPEIRRLASKNGLGIEEAIKIGGLTSFLLHFLLWTIPAVLLKYKVWEFYKRSKFLMGLITRLEQFSLSVDKILPVLEGGYAVVLNGGVSR</sequence>
<feature type="transmembrane region" description="Helical" evidence="1">
    <location>
        <begin position="43"/>
        <end position="63"/>
    </location>
</feature>
<proteinExistence type="predicted"/>
<comment type="caution">
    <text evidence="2">The sequence shown here is derived from an EMBL/GenBank/DDBJ whole genome shotgun (WGS) entry which is preliminary data.</text>
</comment>
<organism evidence="2 3">
    <name type="scientific">candidate division Kazan bacterium</name>
    <dbReference type="NCBI Taxonomy" id="2202143"/>
    <lineage>
        <taxon>Bacteria</taxon>
        <taxon>Bacteria division Kazan-3B-28</taxon>
    </lineage>
</organism>
<evidence type="ECO:0000256" key="1">
    <source>
        <dbReference type="SAM" id="Phobius"/>
    </source>
</evidence>
<name>A0A420ZAQ4_UNCK3</name>
<reference evidence="2 3" key="1">
    <citation type="submission" date="2018-06" db="EMBL/GenBank/DDBJ databases">
        <title>Extensive metabolic versatility and redundancy in microbially diverse, dynamic hydrothermal sediments.</title>
        <authorList>
            <person name="Dombrowski N."/>
            <person name="Teske A."/>
            <person name="Baker B.J."/>
        </authorList>
    </citation>
    <scope>NUCLEOTIDE SEQUENCE [LARGE SCALE GENOMIC DNA]</scope>
    <source>
        <strain evidence="2">B79_G16</strain>
    </source>
</reference>
<accession>A0A420ZAQ4</accession>
<keyword evidence="1" id="KW-1133">Transmembrane helix</keyword>
<keyword evidence="1" id="KW-0812">Transmembrane</keyword>